<keyword evidence="3" id="KW-1185">Reference proteome</keyword>
<dbReference type="AlphaFoldDB" id="A0A8D2KUR7"/>
<evidence type="ECO:0008006" key="4">
    <source>
        <dbReference type="Google" id="ProtNLM"/>
    </source>
</evidence>
<evidence type="ECO:0000313" key="3">
    <source>
        <dbReference type="Proteomes" id="UP000694545"/>
    </source>
</evidence>
<feature type="signal peptide" evidence="1">
    <location>
        <begin position="1"/>
        <end position="22"/>
    </location>
</feature>
<protein>
    <recommendedName>
        <fullName evidence="4">Izumo sperm-egg fusion protein 3</fullName>
    </recommendedName>
</protein>
<dbReference type="Proteomes" id="UP000694545">
    <property type="component" value="Unplaced"/>
</dbReference>
<dbReference type="PANTHER" id="PTHR36470">
    <property type="entry name" value="IZUMO SPERM-EGG FUSION PROTEIN 3"/>
    <property type="match status" value="1"/>
</dbReference>
<reference evidence="2" key="2">
    <citation type="submission" date="2025-09" db="UniProtKB">
        <authorList>
            <consortium name="Ensembl"/>
        </authorList>
    </citation>
    <scope>IDENTIFICATION</scope>
</reference>
<evidence type="ECO:0000256" key="1">
    <source>
        <dbReference type="SAM" id="SignalP"/>
    </source>
</evidence>
<accession>A0A8D2KUR7</accession>
<keyword evidence="1" id="KW-0732">Signal</keyword>
<sequence length="234" mass="26133">MVPQSLLVFPLWLLSCQAVAGCLQCDRRFLDSVATVLKETLPEDLPDRDSFIERHIQALAALHGTFLQKKYERILGALRAMKKNGTWKGEEQSTQKSVSQSVSCGFFPLAVTEGPILDCWTCLRIATQCFDGELCGEDTERLQERAPCPTLAMEVRVQGAAVPTGQRGGNSVDKRHVEIRQKKLKRRKNEVIVEDEEKSHSSWSWGRKTGQVGKLPADNFTHTHTHTCSLKASA</sequence>
<organism evidence="2 3">
    <name type="scientific">Varanus komodoensis</name>
    <name type="common">Komodo dragon</name>
    <dbReference type="NCBI Taxonomy" id="61221"/>
    <lineage>
        <taxon>Eukaryota</taxon>
        <taxon>Metazoa</taxon>
        <taxon>Chordata</taxon>
        <taxon>Craniata</taxon>
        <taxon>Vertebrata</taxon>
        <taxon>Euteleostomi</taxon>
        <taxon>Lepidosauria</taxon>
        <taxon>Squamata</taxon>
        <taxon>Bifurcata</taxon>
        <taxon>Unidentata</taxon>
        <taxon>Episquamata</taxon>
        <taxon>Toxicofera</taxon>
        <taxon>Anguimorpha</taxon>
        <taxon>Paleoanguimorpha</taxon>
        <taxon>Varanoidea</taxon>
        <taxon>Varanidae</taxon>
        <taxon>Varanus</taxon>
    </lineage>
</organism>
<feature type="chain" id="PRO_5034166459" description="Izumo sperm-egg fusion protein 3" evidence="1">
    <location>
        <begin position="23"/>
        <end position="234"/>
    </location>
</feature>
<proteinExistence type="predicted"/>
<name>A0A8D2KUR7_VARKO</name>
<dbReference type="PANTHER" id="PTHR36470:SF1">
    <property type="entry name" value="IZUMO SPERM-EGG FUSION PROTEIN 3"/>
    <property type="match status" value="1"/>
</dbReference>
<reference evidence="2" key="1">
    <citation type="submission" date="2025-08" db="UniProtKB">
        <authorList>
            <consortium name="Ensembl"/>
        </authorList>
    </citation>
    <scope>IDENTIFICATION</scope>
</reference>
<dbReference type="Ensembl" id="ENSVKKT00000008910.1">
    <property type="protein sequence ID" value="ENSVKKP00000008688.1"/>
    <property type="gene ID" value="ENSVKKG00000006186.1"/>
</dbReference>
<evidence type="ECO:0000313" key="2">
    <source>
        <dbReference type="Ensembl" id="ENSVKKP00000008688.1"/>
    </source>
</evidence>